<feature type="domain" description="Oligogalacturonate lyase" evidence="1">
    <location>
        <begin position="5"/>
        <end position="384"/>
    </location>
</feature>
<dbReference type="SUPFAM" id="SSF82171">
    <property type="entry name" value="DPP6 N-terminal domain-like"/>
    <property type="match status" value="1"/>
</dbReference>
<keyword evidence="2" id="KW-0456">Lyase</keyword>
<keyword evidence="3" id="KW-1185">Reference proteome</keyword>
<sequence length="397" mass="44641">MSTSAKGKVWPAEWSWTKDLITGIPMRQLTNHLSHSFHLYFTNNGWYDNGSKLLFGSDRSNATNLFSLDLIRGDITQLTDYSGSTAAIQQCYLSPDGLKAYYTKEKQMISIHLDTLEEQVIYEAPAGFGLGNLSCTADGAWICACIKEDLSDRIQTSLGAGYIGFEETARAKPHCKIVLIPADGGASKVIHEEKVWIGHVNASPTQPHLLSFCHEGPWDLVDHRIWCMNIETGEVWKIRTSEDNVFVGHEYWHADGLRIGYHGYTESLHNQDGKFIGSVRYDNTECEEYAFPFQNMHIHSNDSELIVGDGQQTSAYHGDQFQDTICLWKKTDEGLEGPRILCRHRGSFQSQKIHVHPRFSPDGTQVLFTSDLSGYGNLYLVDVPAFEGLPKQVLSKE</sequence>
<dbReference type="InterPro" id="IPR015943">
    <property type="entry name" value="WD40/YVTN_repeat-like_dom_sf"/>
</dbReference>
<proteinExistence type="predicted"/>
<dbReference type="InterPro" id="IPR027946">
    <property type="entry name" value="Ogl_dom"/>
</dbReference>
<dbReference type="Proteomes" id="UP000215509">
    <property type="component" value="Unassembled WGS sequence"/>
</dbReference>
<gene>
    <name evidence="2" type="ORF">CF651_00840</name>
</gene>
<evidence type="ECO:0000313" key="3">
    <source>
        <dbReference type="Proteomes" id="UP000215509"/>
    </source>
</evidence>
<dbReference type="AlphaFoldDB" id="A0A229UXL7"/>
<name>A0A229UXL7_9BACL</name>
<protein>
    <submittedName>
        <fullName evidence="2">Oligogalacturonide lyase</fullName>
    </submittedName>
</protein>
<dbReference type="Gene3D" id="2.130.10.10">
    <property type="entry name" value="YVTN repeat-like/Quinoprotein amine dehydrogenase"/>
    <property type="match status" value="1"/>
</dbReference>
<dbReference type="RefSeq" id="WP_094012949.1">
    <property type="nucleotide sequence ID" value="NZ_NMQW01000002.1"/>
</dbReference>
<evidence type="ECO:0000313" key="2">
    <source>
        <dbReference type="EMBL" id="OXM87699.1"/>
    </source>
</evidence>
<organism evidence="2 3">
    <name type="scientific">Paenibacillus rigui</name>
    <dbReference type="NCBI Taxonomy" id="554312"/>
    <lineage>
        <taxon>Bacteria</taxon>
        <taxon>Bacillati</taxon>
        <taxon>Bacillota</taxon>
        <taxon>Bacilli</taxon>
        <taxon>Bacillales</taxon>
        <taxon>Paenibacillaceae</taxon>
        <taxon>Paenibacillus</taxon>
    </lineage>
</organism>
<dbReference type="GO" id="GO:0047487">
    <property type="term" value="F:oligogalacturonide lyase activity"/>
    <property type="evidence" value="ECO:0007669"/>
    <property type="project" value="InterPro"/>
</dbReference>
<dbReference type="EMBL" id="NMQW01000002">
    <property type="protein sequence ID" value="OXM87699.1"/>
    <property type="molecule type" value="Genomic_DNA"/>
</dbReference>
<dbReference type="OrthoDB" id="8432779at2"/>
<comment type="caution">
    <text evidence="2">The sequence shown here is derived from an EMBL/GenBank/DDBJ whole genome shotgun (WGS) entry which is preliminary data.</text>
</comment>
<dbReference type="Pfam" id="PF14583">
    <property type="entry name" value="Pectate_lyase22"/>
    <property type="match status" value="1"/>
</dbReference>
<accession>A0A229UXL7</accession>
<reference evidence="2 3" key="1">
    <citation type="submission" date="2017-07" db="EMBL/GenBank/DDBJ databases">
        <title>Genome sequencing and assembly of Paenibacillus rigui.</title>
        <authorList>
            <person name="Mayilraj S."/>
        </authorList>
    </citation>
    <scope>NUCLEOTIDE SEQUENCE [LARGE SCALE GENOMIC DNA]</scope>
    <source>
        <strain evidence="2 3">JCM 16352</strain>
    </source>
</reference>
<dbReference type="GO" id="GO:0045490">
    <property type="term" value="P:pectin catabolic process"/>
    <property type="evidence" value="ECO:0007669"/>
    <property type="project" value="InterPro"/>
</dbReference>
<evidence type="ECO:0000259" key="1">
    <source>
        <dbReference type="Pfam" id="PF14583"/>
    </source>
</evidence>